<evidence type="ECO:0000313" key="1">
    <source>
        <dbReference type="EMBL" id="SPM33911.1"/>
    </source>
</evidence>
<accession>A0A2U3NQX9</accession>
<sequence length="63" mass="6722">MSADCRHCRAGLDHCHGTIIHHTLHRSECTEADCFSPELVPHAFVIDCDAVGCSCTGSLAVAI</sequence>
<keyword evidence="2" id="KW-1185">Reference proteome</keyword>
<dbReference type="STRING" id="1841860.GCA_900157375_01720"/>
<organism evidence="1 2">
    <name type="scientific">Mycobacterium rhizamassiliense</name>
    <dbReference type="NCBI Taxonomy" id="1841860"/>
    <lineage>
        <taxon>Bacteria</taxon>
        <taxon>Bacillati</taxon>
        <taxon>Actinomycetota</taxon>
        <taxon>Actinomycetes</taxon>
        <taxon>Mycobacteriales</taxon>
        <taxon>Mycobacteriaceae</taxon>
        <taxon>Mycobacterium</taxon>
    </lineage>
</organism>
<dbReference type="OrthoDB" id="3629104at2"/>
<protein>
    <submittedName>
        <fullName evidence="1">Uncharacterized protein</fullName>
    </submittedName>
</protein>
<reference evidence="1 2" key="1">
    <citation type="submission" date="2017-01" db="EMBL/GenBank/DDBJ databases">
        <authorList>
            <consortium name="Urmite Genomes"/>
        </authorList>
    </citation>
    <scope>NUCLEOTIDE SEQUENCE [LARGE SCALE GENOMIC DNA]</scope>
    <source>
        <strain evidence="1 2">AB57</strain>
    </source>
</reference>
<dbReference type="EMBL" id="FUFA01000004">
    <property type="protein sequence ID" value="SPM33911.1"/>
    <property type="molecule type" value="Genomic_DNA"/>
</dbReference>
<dbReference type="AlphaFoldDB" id="A0A2U3NQX9"/>
<dbReference type="RefSeq" id="WP_077087189.1">
    <property type="nucleotide sequence ID" value="NZ_LT721901.1"/>
</dbReference>
<gene>
    <name evidence="1" type="ORF">MRAB57_1718</name>
</gene>
<name>A0A2U3NQX9_9MYCO</name>
<proteinExistence type="predicted"/>
<dbReference type="Proteomes" id="UP000240988">
    <property type="component" value="Unassembled WGS sequence"/>
</dbReference>
<evidence type="ECO:0000313" key="2">
    <source>
        <dbReference type="Proteomes" id="UP000240988"/>
    </source>
</evidence>